<dbReference type="Gene3D" id="3.40.50.880">
    <property type="match status" value="1"/>
</dbReference>
<dbReference type="FunFam" id="3.40.50.880:FF:000030">
    <property type="entry name" value="Gamma-glutamyl-gamma-aminobutyrate hydrolase PuuD"/>
    <property type="match status" value="1"/>
</dbReference>
<comment type="caution">
    <text evidence="6">The sequence shown here is derived from an EMBL/GenBank/DDBJ whole genome shotgun (WGS) entry which is preliminary data.</text>
</comment>
<protein>
    <recommendedName>
        <fullName evidence="5">gamma-glutamyl-gamma-aminobutyrate hydrolase</fullName>
        <ecNumber evidence="5">3.5.1.94</ecNumber>
    </recommendedName>
</protein>
<dbReference type="PANTHER" id="PTHR43235:SF1">
    <property type="entry name" value="GLUTAMINE AMIDOTRANSFERASE PB2B2.05-RELATED"/>
    <property type="match status" value="1"/>
</dbReference>
<dbReference type="InterPro" id="IPR011697">
    <property type="entry name" value="Peptidase_C26"/>
</dbReference>
<dbReference type="GO" id="GO:0033969">
    <property type="term" value="F:gamma-glutamyl-gamma-aminobutyrate hydrolase activity"/>
    <property type="evidence" value="ECO:0007669"/>
    <property type="project" value="UniProtKB-EC"/>
</dbReference>
<dbReference type="AlphaFoldDB" id="A0A3M3M0P6"/>
<dbReference type="PROSITE" id="PS51273">
    <property type="entry name" value="GATASE_TYPE_1"/>
    <property type="match status" value="1"/>
</dbReference>
<keyword evidence="6" id="KW-0378">Hydrolase</keyword>
<evidence type="ECO:0000256" key="4">
    <source>
        <dbReference type="ARBA" id="ARBA00060634"/>
    </source>
</evidence>
<organism evidence="6 7">
    <name type="scientific">Pseudomonas cannabina</name>
    <dbReference type="NCBI Taxonomy" id="86840"/>
    <lineage>
        <taxon>Bacteria</taxon>
        <taxon>Pseudomonadati</taxon>
        <taxon>Pseudomonadota</taxon>
        <taxon>Gammaproteobacteria</taxon>
        <taxon>Pseudomonadales</taxon>
        <taxon>Pseudomonadaceae</taxon>
        <taxon>Pseudomonas</taxon>
    </lineage>
</organism>
<comment type="similarity">
    <text evidence="1">Belongs to the peptidase C26 family.</text>
</comment>
<dbReference type="CDD" id="cd01745">
    <property type="entry name" value="GATase1_2"/>
    <property type="match status" value="1"/>
</dbReference>
<evidence type="ECO:0000256" key="1">
    <source>
        <dbReference type="ARBA" id="ARBA00011083"/>
    </source>
</evidence>
<comment type="catalytic activity">
    <reaction evidence="2">
        <text>4-(gamma-L-glutamylamino)butanoate + H2O = 4-aminobutanoate + L-glutamate</text>
        <dbReference type="Rhea" id="RHEA:19737"/>
        <dbReference type="ChEBI" id="CHEBI:15377"/>
        <dbReference type="ChEBI" id="CHEBI:29985"/>
        <dbReference type="ChEBI" id="CHEBI:58800"/>
        <dbReference type="ChEBI" id="CHEBI:59888"/>
        <dbReference type="EC" id="3.5.1.94"/>
    </reaction>
</comment>
<evidence type="ECO:0000256" key="5">
    <source>
        <dbReference type="ARBA" id="ARBA00066788"/>
    </source>
</evidence>
<gene>
    <name evidence="6" type="ORF">ALQ64_100070</name>
</gene>
<dbReference type="Pfam" id="PF07722">
    <property type="entry name" value="Peptidase_C26"/>
    <property type="match status" value="1"/>
</dbReference>
<proteinExistence type="inferred from homology"/>
<dbReference type="EC" id="3.5.1.94" evidence="5"/>
<evidence type="ECO:0000313" key="6">
    <source>
        <dbReference type="EMBL" id="RMN40941.1"/>
    </source>
</evidence>
<dbReference type="EMBL" id="RBOW01000075">
    <property type="protein sequence ID" value="RMN40941.1"/>
    <property type="molecule type" value="Genomic_DNA"/>
</dbReference>
<evidence type="ECO:0000256" key="2">
    <source>
        <dbReference type="ARBA" id="ARBA00052718"/>
    </source>
</evidence>
<sequence>MTRFFRQGPSMSRLPLIGVTACRQQLGKYSSHTAGDKYVEAAAFAGVPVILPARTVPSEPEQLLASLDGLLFTGSPSNVEPRHYGGTPSAEGTAHDMFRDRTTLPLLKAAIAQGVPVFCICRGFQELNVALGGSLHQRVQELPGYLDHREPQSESLAVQYAPQHAVSVQPGGVLEALGLAPGFEVNSLHSQGIDRLASDLRAEALAPDGLVEAVSLPGAPGFVLGVQWHPEWEFLDNPVSLSLFTAFRAACLAYAQRPRGV</sequence>
<evidence type="ECO:0000256" key="3">
    <source>
        <dbReference type="ARBA" id="ARBA00055068"/>
    </source>
</evidence>
<dbReference type="PANTHER" id="PTHR43235">
    <property type="entry name" value="GLUTAMINE AMIDOTRANSFERASE PB2B2.05-RELATED"/>
    <property type="match status" value="1"/>
</dbReference>
<dbReference type="GO" id="GO:0005829">
    <property type="term" value="C:cytosol"/>
    <property type="evidence" value="ECO:0007669"/>
    <property type="project" value="TreeGrafter"/>
</dbReference>
<evidence type="ECO:0000313" key="7">
    <source>
        <dbReference type="Proteomes" id="UP000281372"/>
    </source>
</evidence>
<accession>A0A3M3M0P6</accession>
<dbReference type="GO" id="GO:0006598">
    <property type="term" value="P:polyamine catabolic process"/>
    <property type="evidence" value="ECO:0007669"/>
    <property type="project" value="TreeGrafter"/>
</dbReference>
<dbReference type="SUPFAM" id="SSF52317">
    <property type="entry name" value="Class I glutamine amidotransferase-like"/>
    <property type="match status" value="1"/>
</dbReference>
<comment type="pathway">
    <text evidence="4">Amine and polyamine degradation; putrescine degradation; 4-aminobutanoate from putrescine: step 4/4.</text>
</comment>
<reference evidence="6 7" key="1">
    <citation type="submission" date="2018-08" db="EMBL/GenBank/DDBJ databases">
        <title>Recombination of ecologically and evolutionarily significant loci maintains genetic cohesion in the Pseudomonas syringae species complex.</title>
        <authorList>
            <person name="Dillon M."/>
            <person name="Thakur S."/>
            <person name="Almeida R.N.D."/>
            <person name="Weir B.S."/>
            <person name="Guttman D.S."/>
        </authorList>
    </citation>
    <scope>NUCLEOTIDE SEQUENCE [LARGE SCALE GENOMIC DNA]</scope>
    <source>
        <strain evidence="6 7">ICMP 2821</strain>
    </source>
</reference>
<dbReference type="InterPro" id="IPR044668">
    <property type="entry name" value="PuuD-like"/>
</dbReference>
<comment type="function">
    <text evidence="3">Involved in the breakdown of putrescine via hydrolysis of the gamma-glutamyl linkage of gamma-glutamyl-gamma-aminobutyrate.</text>
</comment>
<dbReference type="InterPro" id="IPR029062">
    <property type="entry name" value="Class_I_gatase-like"/>
</dbReference>
<name>A0A3M3M0P6_PSECA</name>
<dbReference type="Proteomes" id="UP000281372">
    <property type="component" value="Unassembled WGS sequence"/>
</dbReference>